<dbReference type="EMBL" id="BSPV01000003">
    <property type="protein sequence ID" value="GLT13747.1"/>
    <property type="molecule type" value="Genomic_DNA"/>
</dbReference>
<proteinExistence type="predicted"/>
<comment type="caution">
    <text evidence="1">The sequence shown here is derived from an EMBL/GenBank/DDBJ whole genome shotgun (WGS) entry which is preliminary data.</text>
</comment>
<sequence>MKKITLIHAVDIAIEPIKKAFQELWPEAQLVHLWDQSLSIERAKSKQITPALYRRIADLTEMAMQTGTDAIMFTCSAFGEAIEQVASQTSTPVLKPNEAMFKKALSMKTPITMIGSFAPAMEGMESEFYLEAQSQGVTTELTCVCVPESRIALSRGDIDTHNQLVVQAIKALSTESIYMLAHFSSSYAKTELEKATGKPVLSSPHCAVLHLKNLLEG</sequence>
<accession>A0ABQ6EKV7</accession>
<reference evidence="2" key="1">
    <citation type="journal article" date="2019" name="Int. J. Syst. Evol. Microbiol.">
        <title>The Global Catalogue of Microorganisms (GCM) 10K type strain sequencing project: providing services to taxonomists for standard genome sequencing and annotation.</title>
        <authorList>
            <consortium name="The Broad Institute Genomics Platform"/>
            <consortium name="The Broad Institute Genome Sequencing Center for Infectious Disease"/>
            <person name="Wu L."/>
            <person name="Ma J."/>
        </authorList>
    </citation>
    <scope>NUCLEOTIDE SEQUENCE [LARGE SCALE GENOMIC DNA]</scope>
    <source>
        <strain evidence="2">NBRC 111146</strain>
    </source>
</reference>
<evidence type="ECO:0000313" key="2">
    <source>
        <dbReference type="Proteomes" id="UP001157156"/>
    </source>
</evidence>
<dbReference type="Proteomes" id="UP001157156">
    <property type="component" value="Unassembled WGS sequence"/>
</dbReference>
<dbReference type="InterPro" id="IPR015942">
    <property type="entry name" value="Asp/Glu/hydantoin_racemase"/>
</dbReference>
<gene>
    <name evidence="1" type="ORF">GCM10007931_07210</name>
</gene>
<name>A0ABQ6EKV7_9VIBR</name>
<dbReference type="RefSeq" id="WP_089124134.1">
    <property type="nucleotide sequence ID" value="NZ_BSPV01000003.1"/>
</dbReference>
<dbReference type="Pfam" id="PF01177">
    <property type="entry name" value="Asp_Glu_race"/>
    <property type="match status" value="1"/>
</dbReference>
<organism evidence="1 2">
    <name type="scientific">Vibrio algivorus</name>
    <dbReference type="NCBI Taxonomy" id="1667024"/>
    <lineage>
        <taxon>Bacteria</taxon>
        <taxon>Pseudomonadati</taxon>
        <taxon>Pseudomonadota</taxon>
        <taxon>Gammaproteobacteria</taxon>
        <taxon>Vibrionales</taxon>
        <taxon>Vibrionaceae</taxon>
        <taxon>Vibrio</taxon>
    </lineage>
</organism>
<keyword evidence="2" id="KW-1185">Reference proteome</keyword>
<evidence type="ECO:0000313" key="1">
    <source>
        <dbReference type="EMBL" id="GLT13747.1"/>
    </source>
</evidence>
<protein>
    <submittedName>
        <fullName evidence="1">Arylsulfatase</fullName>
    </submittedName>
</protein>